<evidence type="ECO:0000256" key="1">
    <source>
        <dbReference type="SAM" id="MobiDB-lite"/>
    </source>
</evidence>
<dbReference type="AlphaFoldDB" id="A0A6A5RXC2"/>
<keyword evidence="3" id="KW-1185">Reference proteome</keyword>
<reference evidence="2" key="1">
    <citation type="journal article" date="2020" name="Stud. Mycol.">
        <title>101 Dothideomycetes genomes: a test case for predicting lifestyles and emergence of pathogens.</title>
        <authorList>
            <person name="Haridas S."/>
            <person name="Albert R."/>
            <person name="Binder M."/>
            <person name="Bloem J."/>
            <person name="Labutti K."/>
            <person name="Salamov A."/>
            <person name="Andreopoulos B."/>
            <person name="Baker S."/>
            <person name="Barry K."/>
            <person name="Bills G."/>
            <person name="Bluhm B."/>
            <person name="Cannon C."/>
            <person name="Castanera R."/>
            <person name="Culley D."/>
            <person name="Daum C."/>
            <person name="Ezra D."/>
            <person name="Gonzalez J."/>
            <person name="Henrissat B."/>
            <person name="Kuo A."/>
            <person name="Liang C."/>
            <person name="Lipzen A."/>
            <person name="Lutzoni F."/>
            <person name="Magnuson J."/>
            <person name="Mondo S."/>
            <person name="Nolan M."/>
            <person name="Ohm R."/>
            <person name="Pangilinan J."/>
            <person name="Park H.-J."/>
            <person name="Ramirez L."/>
            <person name="Alfaro M."/>
            <person name="Sun H."/>
            <person name="Tritt A."/>
            <person name="Yoshinaga Y."/>
            <person name="Zwiers L.-H."/>
            <person name="Turgeon B."/>
            <person name="Goodwin S."/>
            <person name="Spatafora J."/>
            <person name="Crous P."/>
            <person name="Grigoriev I."/>
        </authorList>
    </citation>
    <scope>NUCLEOTIDE SEQUENCE</scope>
    <source>
        <strain evidence="2">CBS 183.55</strain>
    </source>
</reference>
<feature type="region of interest" description="Disordered" evidence="1">
    <location>
        <begin position="154"/>
        <end position="176"/>
    </location>
</feature>
<sequence>MITAIVTEHMKSRVGSHENYHTSVGPRRGEKGERKKHHRTASNCILRATIWSPAHKWHSHRRRLEHDTIRYMMQEIIWKHKTRCACLSATKDEAIFSCCTIHIHSTCIAARQSTRCFVSDFDDISKSMTFVTLYTTAPTTKTCPPTTWMAPNYTGGVSGDSAKRRRPNHFDRNHTF</sequence>
<accession>A0A6A5RXC2</accession>
<evidence type="ECO:0000313" key="3">
    <source>
        <dbReference type="Proteomes" id="UP000800082"/>
    </source>
</evidence>
<dbReference type="GeneID" id="54346293"/>
<dbReference type="Proteomes" id="UP000800082">
    <property type="component" value="Unassembled WGS sequence"/>
</dbReference>
<dbReference type="RefSeq" id="XP_033453299.1">
    <property type="nucleotide sequence ID" value="XM_033588646.1"/>
</dbReference>
<protein>
    <submittedName>
        <fullName evidence="2">Uncharacterized protein</fullName>
    </submittedName>
</protein>
<evidence type="ECO:0000313" key="2">
    <source>
        <dbReference type="EMBL" id="KAF1933051.1"/>
    </source>
</evidence>
<feature type="region of interest" description="Disordered" evidence="1">
    <location>
        <begin position="13"/>
        <end position="39"/>
    </location>
</feature>
<proteinExistence type="predicted"/>
<name>A0A6A5RXC2_9PLEO</name>
<organism evidence="2 3">
    <name type="scientific">Didymella exigua CBS 183.55</name>
    <dbReference type="NCBI Taxonomy" id="1150837"/>
    <lineage>
        <taxon>Eukaryota</taxon>
        <taxon>Fungi</taxon>
        <taxon>Dikarya</taxon>
        <taxon>Ascomycota</taxon>
        <taxon>Pezizomycotina</taxon>
        <taxon>Dothideomycetes</taxon>
        <taxon>Pleosporomycetidae</taxon>
        <taxon>Pleosporales</taxon>
        <taxon>Pleosporineae</taxon>
        <taxon>Didymellaceae</taxon>
        <taxon>Didymella</taxon>
    </lineage>
</organism>
<gene>
    <name evidence="2" type="ORF">M421DRAFT_256248</name>
</gene>
<dbReference type="EMBL" id="ML978958">
    <property type="protein sequence ID" value="KAF1933051.1"/>
    <property type="molecule type" value="Genomic_DNA"/>
</dbReference>